<evidence type="ECO:0000256" key="6">
    <source>
        <dbReference type="ARBA" id="ARBA00023002"/>
    </source>
</evidence>
<dbReference type="Proteomes" id="UP000053599">
    <property type="component" value="Unassembled WGS sequence"/>
</dbReference>
<evidence type="ECO:0000256" key="8">
    <source>
        <dbReference type="ARBA" id="ARBA00048342"/>
    </source>
</evidence>
<comment type="cofactor">
    <cofactor evidence="1">
        <name>FMN</name>
        <dbReference type="ChEBI" id="CHEBI:58210"/>
    </cofactor>
</comment>
<dbReference type="OrthoDB" id="10262250at2759"/>
<sequence length="475" mass="52090">MTVGHAVVRPQSLLRRIISIIKPLQSSLLPRARMTSPNTSDHTTPNIVPHVPIPKNGVDYRGKVVLAPMVRSGELPSRLLALKYGADLVWGPETVDRSMIGTTQTTNPRTGCIEWSRNSNNQNPKAPPKENVIFRIDPKRESDRLIYQIGTASPDYAVQAATLVAPFVRGVDVNAGCPKPFSTSGGMGAALLRTPDLLCDILTALVTKVGMPHEIGISVKIRLLETPELTSTLVNRLCKTGIVGLTIHCRTTPMRPRERAIRDQLRMIGDICRSHGVACLMNGDVTSREEALALAKEYGVDGGMIATAAEANSSVFRSKELGGIAPWQEVVKEYVNFAMSVENKYGNTKFLLSQLMPGKNAKYQPIQMSKSYSEAVALLDISDHEMIETAKEVDHLLELDATRLTKADMKRQHKQQNKDNQAKKQENKRSRGHESDRNEQGRSISQERTKKQKAEIAADNAGFEGVGQGAMAVAA</sequence>
<comment type="catalytic activity">
    <reaction evidence="9">
        <text>a 5,6-dihydrouridine in mRNA + NADP(+) = a uridine in mRNA + NADPH + H(+)</text>
        <dbReference type="Rhea" id="RHEA:69855"/>
        <dbReference type="Rhea" id="RHEA-COMP:14658"/>
        <dbReference type="Rhea" id="RHEA-COMP:17789"/>
        <dbReference type="ChEBI" id="CHEBI:15378"/>
        <dbReference type="ChEBI" id="CHEBI:57783"/>
        <dbReference type="ChEBI" id="CHEBI:58349"/>
        <dbReference type="ChEBI" id="CHEBI:65315"/>
        <dbReference type="ChEBI" id="CHEBI:74443"/>
    </reaction>
    <physiologicalReaction direction="right-to-left" evidence="9">
        <dbReference type="Rhea" id="RHEA:69857"/>
    </physiologicalReaction>
</comment>
<dbReference type="PROSITE" id="PS01136">
    <property type="entry name" value="UPF0034"/>
    <property type="match status" value="1"/>
</dbReference>
<evidence type="ECO:0000256" key="7">
    <source>
        <dbReference type="ARBA" id="ARBA00045934"/>
    </source>
</evidence>
<keyword evidence="5" id="KW-0819">tRNA processing</keyword>
<dbReference type="SUPFAM" id="SSF51395">
    <property type="entry name" value="FMN-linked oxidoreductases"/>
    <property type="match status" value="1"/>
</dbReference>
<dbReference type="CDD" id="cd02801">
    <property type="entry name" value="DUS_like_FMN"/>
    <property type="match status" value="1"/>
</dbReference>
<comment type="catalytic activity">
    <reaction evidence="8">
        <text>a 5,6-dihydrouridine in mRNA + NAD(+) = a uridine in mRNA + NADH + H(+)</text>
        <dbReference type="Rhea" id="RHEA:69851"/>
        <dbReference type="Rhea" id="RHEA-COMP:14658"/>
        <dbReference type="Rhea" id="RHEA-COMP:17789"/>
        <dbReference type="ChEBI" id="CHEBI:15378"/>
        <dbReference type="ChEBI" id="CHEBI:57540"/>
        <dbReference type="ChEBI" id="CHEBI:57945"/>
        <dbReference type="ChEBI" id="CHEBI:65315"/>
        <dbReference type="ChEBI" id="CHEBI:74443"/>
    </reaction>
    <physiologicalReaction direction="right-to-left" evidence="8">
        <dbReference type="Rhea" id="RHEA:69853"/>
    </physiologicalReaction>
</comment>
<dbReference type="Gene3D" id="3.20.20.70">
    <property type="entry name" value="Aldolase class I"/>
    <property type="match status" value="1"/>
</dbReference>
<feature type="domain" description="DUS-like FMN-binding" evidence="11">
    <location>
        <begin position="66"/>
        <end position="356"/>
    </location>
</feature>
<organism evidence="12 13">
    <name type="scientific">Exophiala sideris</name>
    <dbReference type="NCBI Taxonomy" id="1016849"/>
    <lineage>
        <taxon>Eukaryota</taxon>
        <taxon>Fungi</taxon>
        <taxon>Dikarya</taxon>
        <taxon>Ascomycota</taxon>
        <taxon>Pezizomycotina</taxon>
        <taxon>Eurotiomycetes</taxon>
        <taxon>Chaetothyriomycetidae</taxon>
        <taxon>Chaetothyriales</taxon>
        <taxon>Herpotrichiellaceae</taxon>
        <taxon>Exophiala</taxon>
    </lineage>
</organism>
<evidence type="ECO:0000313" key="13">
    <source>
        <dbReference type="Proteomes" id="UP000053599"/>
    </source>
</evidence>
<dbReference type="HOGENOM" id="CLU_013299_3_2_1"/>
<evidence type="ECO:0000256" key="1">
    <source>
        <dbReference type="ARBA" id="ARBA00001917"/>
    </source>
</evidence>
<dbReference type="AlphaFoldDB" id="A0A0D1W982"/>
<keyword evidence="2" id="KW-0285">Flavoprotein</keyword>
<evidence type="ECO:0000313" key="12">
    <source>
        <dbReference type="EMBL" id="KIV85395.1"/>
    </source>
</evidence>
<dbReference type="InterPro" id="IPR052582">
    <property type="entry name" value="tRNA-DUS-like"/>
</dbReference>
<keyword evidence="3" id="KW-0288">FMN</keyword>
<dbReference type="InterPro" id="IPR013785">
    <property type="entry name" value="Aldolase_TIM"/>
</dbReference>
<name>A0A0D1W982_9EURO</name>
<keyword evidence="6" id="KW-0560">Oxidoreductase</keyword>
<dbReference type="GO" id="GO:0017150">
    <property type="term" value="F:tRNA dihydrouridine synthase activity"/>
    <property type="evidence" value="ECO:0007669"/>
    <property type="project" value="InterPro"/>
</dbReference>
<reference evidence="12 13" key="1">
    <citation type="submission" date="2015-01" db="EMBL/GenBank/DDBJ databases">
        <title>The Genome Sequence of Exophiala sideris CBS121828.</title>
        <authorList>
            <consortium name="The Broad Institute Genomics Platform"/>
            <person name="Cuomo C."/>
            <person name="de Hoog S."/>
            <person name="Gorbushina A."/>
            <person name="Stielow B."/>
            <person name="Teixiera M."/>
            <person name="Abouelleil A."/>
            <person name="Chapman S.B."/>
            <person name="Priest M."/>
            <person name="Young S.K."/>
            <person name="Wortman J."/>
            <person name="Nusbaum C."/>
            <person name="Birren B."/>
        </authorList>
    </citation>
    <scope>NUCLEOTIDE SEQUENCE [LARGE SCALE GENOMIC DNA]</scope>
    <source>
        <strain evidence="12 13">CBS 121828</strain>
    </source>
</reference>
<dbReference type="InterPro" id="IPR035587">
    <property type="entry name" value="DUS-like_FMN-bd"/>
</dbReference>
<feature type="region of interest" description="Disordered" evidence="10">
    <location>
        <begin position="408"/>
        <end position="475"/>
    </location>
</feature>
<feature type="compositionally biased region" description="Basic and acidic residues" evidence="10">
    <location>
        <begin position="408"/>
        <end position="456"/>
    </location>
</feature>
<evidence type="ECO:0000256" key="2">
    <source>
        <dbReference type="ARBA" id="ARBA00022630"/>
    </source>
</evidence>
<dbReference type="GO" id="GO:0006397">
    <property type="term" value="P:mRNA processing"/>
    <property type="evidence" value="ECO:0007669"/>
    <property type="project" value="UniProtKB-KW"/>
</dbReference>
<accession>A0A0D1W982</accession>
<comment type="function">
    <text evidence="7">Catalyzes the synthesis of dihydrouridine, a modified base found in the D-loop of most tRNAs. Specifically modifies U47 in cytoplasmic tRNAs. Catalyzes the synthesis of dihydrouridine in some mRNAs, thereby affecting their translation.</text>
</comment>
<protein>
    <recommendedName>
        <fullName evidence="11">DUS-like FMN-binding domain-containing protein</fullName>
    </recommendedName>
</protein>
<evidence type="ECO:0000256" key="9">
    <source>
        <dbReference type="ARBA" id="ARBA00049447"/>
    </source>
</evidence>
<dbReference type="STRING" id="1016849.A0A0D1W982"/>
<dbReference type="GO" id="GO:0050660">
    <property type="term" value="F:flavin adenine dinucleotide binding"/>
    <property type="evidence" value="ECO:0007669"/>
    <property type="project" value="InterPro"/>
</dbReference>
<evidence type="ECO:0000259" key="11">
    <source>
        <dbReference type="Pfam" id="PF01207"/>
    </source>
</evidence>
<dbReference type="PANTHER" id="PTHR45936">
    <property type="entry name" value="TRNA-DIHYDROURIDINE(20) SYNTHASE [NAD(P)+]-LIKE"/>
    <property type="match status" value="1"/>
</dbReference>
<gene>
    <name evidence="12" type="ORF">PV11_01093</name>
</gene>
<evidence type="ECO:0000256" key="5">
    <source>
        <dbReference type="ARBA" id="ARBA00022694"/>
    </source>
</evidence>
<evidence type="ECO:0000256" key="3">
    <source>
        <dbReference type="ARBA" id="ARBA00022643"/>
    </source>
</evidence>
<dbReference type="Pfam" id="PF01207">
    <property type="entry name" value="Dus"/>
    <property type="match status" value="1"/>
</dbReference>
<dbReference type="PANTHER" id="PTHR45936:SF1">
    <property type="entry name" value="TRNA-DIHYDROURIDINE(20) SYNTHASE [NAD(P)+]-LIKE"/>
    <property type="match status" value="1"/>
</dbReference>
<evidence type="ECO:0000256" key="10">
    <source>
        <dbReference type="SAM" id="MobiDB-lite"/>
    </source>
</evidence>
<dbReference type="InterPro" id="IPR018517">
    <property type="entry name" value="tRNA_hU_synthase_CS"/>
</dbReference>
<dbReference type="EMBL" id="KN846951">
    <property type="protein sequence ID" value="KIV85395.1"/>
    <property type="molecule type" value="Genomic_DNA"/>
</dbReference>
<proteinExistence type="predicted"/>
<keyword evidence="4" id="KW-0507">mRNA processing</keyword>
<dbReference type="GO" id="GO:0005737">
    <property type="term" value="C:cytoplasm"/>
    <property type="evidence" value="ECO:0007669"/>
    <property type="project" value="TreeGrafter"/>
</dbReference>
<evidence type="ECO:0000256" key="4">
    <source>
        <dbReference type="ARBA" id="ARBA00022664"/>
    </source>
</evidence>